<name>A0ABY2GTI2_9HYPO</name>
<keyword evidence="3" id="KW-1185">Reference proteome</keyword>
<dbReference type="RefSeq" id="XP_073554808.1">
    <property type="nucleotide sequence ID" value="XM_073706672.1"/>
</dbReference>
<evidence type="ECO:0000313" key="2">
    <source>
        <dbReference type="EMBL" id="TFA98606.1"/>
    </source>
</evidence>
<dbReference type="EMBL" id="PPTA01000018">
    <property type="protein sequence ID" value="TFA98606.1"/>
    <property type="molecule type" value="Genomic_DNA"/>
</dbReference>
<protein>
    <submittedName>
        <fullName evidence="2">Uncharacterized protein</fullName>
    </submittedName>
</protein>
<feature type="compositionally biased region" description="Basic and acidic residues" evidence="1">
    <location>
        <begin position="69"/>
        <end position="81"/>
    </location>
</feature>
<evidence type="ECO:0000313" key="3">
    <source>
        <dbReference type="Proteomes" id="UP001642720"/>
    </source>
</evidence>
<reference evidence="2 3" key="1">
    <citation type="submission" date="2018-01" db="EMBL/GenBank/DDBJ databases">
        <title>Genome characterization of the sugarcane-associated fungus Trichoderma ghanense CCMA-1212 and their application in lignocelulose bioconversion.</title>
        <authorList>
            <person name="Steindorff A.S."/>
            <person name="Mendes T.D."/>
            <person name="Vilela E.S.D."/>
            <person name="Rodrigues D.S."/>
            <person name="Formighieri E.F."/>
            <person name="Melo I.S."/>
            <person name="Favaro L.C.L."/>
        </authorList>
    </citation>
    <scope>NUCLEOTIDE SEQUENCE [LARGE SCALE GENOMIC DNA]</scope>
    <source>
        <strain evidence="2 3">CCMA-1212</strain>
    </source>
</reference>
<accession>A0ABY2GTI2</accession>
<evidence type="ECO:0000256" key="1">
    <source>
        <dbReference type="SAM" id="MobiDB-lite"/>
    </source>
</evidence>
<organism evidence="2 3">
    <name type="scientific">Trichoderma ghanense</name>
    <dbReference type="NCBI Taxonomy" id="65468"/>
    <lineage>
        <taxon>Eukaryota</taxon>
        <taxon>Fungi</taxon>
        <taxon>Dikarya</taxon>
        <taxon>Ascomycota</taxon>
        <taxon>Pezizomycotina</taxon>
        <taxon>Sordariomycetes</taxon>
        <taxon>Hypocreomycetidae</taxon>
        <taxon>Hypocreales</taxon>
        <taxon>Hypocreaceae</taxon>
        <taxon>Trichoderma</taxon>
    </lineage>
</organism>
<proteinExistence type="predicted"/>
<feature type="region of interest" description="Disordered" evidence="1">
    <location>
        <begin position="66"/>
        <end position="89"/>
    </location>
</feature>
<dbReference type="Proteomes" id="UP001642720">
    <property type="component" value="Unassembled WGS sequence"/>
</dbReference>
<comment type="caution">
    <text evidence="2">The sequence shown here is derived from an EMBL/GenBank/DDBJ whole genome shotgun (WGS) entry which is preliminary data.</text>
</comment>
<sequence length="164" mass="17259">MVTAVEHFPLSISPSSRKPAEPFLMGTGSNVCESSADDTLSTAGVVAVRLGPPDFAGRGHLASAAGHNSRHDLFDGSEERKGSRRAFGTAHSSSWTAPIAISPSNYAAGCAESVTTALISSHFPRKGSKDERQTRLLQGYCWSPNCLATNKPSSRAASDWPTAL</sequence>
<dbReference type="GeneID" id="300581122"/>
<gene>
    <name evidence="2" type="ORF">CCMA1212_009596</name>
</gene>